<name>A0A2G3AKA1_CAPAN</name>
<dbReference type="Pfam" id="PF00664">
    <property type="entry name" value="ABC_membrane"/>
    <property type="match status" value="1"/>
</dbReference>
<dbReference type="InterPro" id="IPR039421">
    <property type="entry name" value="Type_1_exporter"/>
</dbReference>
<keyword evidence="7" id="KW-1185">Reference proteome</keyword>
<feature type="domain" description="ABC transmembrane type-1" evidence="5">
    <location>
        <begin position="1"/>
        <end position="52"/>
    </location>
</feature>
<dbReference type="PANTHER" id="PTHR24222">
    <property type="entry name" value="ABC TRANSPORTER B FAMILY"/>
    <property type="match status" value="1"/>
</dbReference>
<dbReference type="SUPFAM" id="SSF90123">
    <property type="entry name" value="ABC transporter transmembrane region"/>
    <property type="match status" value="1"/>
</dbReference>
<gene>
    <name evidence="6" type="ORF">T459_02547</name>
</gene>
<dbReference type="EMBL" id="AYRZ02000001">
    <property type="protein sequence ID" value="PHT94665.1"/>
    <property type="molecule type" value="Genomic_DNA"/>
</dbReference>
<evidence type="ECO:0000256" key="3">
    <source>
        <dbReference type="ARBA" id="ARBA00022989"/>
    </source>
</evidence>
<dbReference type="GO" id="GO:0140359">
    <property type="term" value="F:ABC-type transporter activity"/>
    <property type="evidence" value="ECO:0007669"/>
    <property type="project" value="InterPro"/>
</dbReference>
<reference evidence="6 7" key="2">
    <citation type="journal article" date="2017" name="Genome Biol.">
        <title>New reference genome sequences of hot pepper reveal the massive evolution of plant disease-resistance genes by retroduplication.</title>
        <authorList>
            <person name="Kim S."/>
            <person name="Park J."/>
            <person name="Yeom S.I."/>
            <person name="Kim Y.M."/>
            <person name="Seo E."/>
            <person name="Kim K.T."/>
            <person name="Kim M.S."/>
            <person name="Lee J.M."/>
            <person name="Cheong K."/>
            <person name="Shin H.S."/>
            <person name="Kim S.B."/>
            <person name="Han K."/>
            <person name="Lee J."/>
            <person name="Park M."/>
            <person name="Lee H.A."/>
            <person name="Lee H.Y."/>
            <person name="Lee Y."/>
            <person name="Oh S."/>
            <person name="Lee J.H."/>
            <person name="Choi E."/>
            <person name="Choi E."/>
            <person name="Lee S.E."/>
            <person name="Jeon J."/>
            <person name="Kim H."/>
            <person name="Choi G."/>
            <person name="Song H."/>
            <person name="Lee J."/>
            <person name="Lee S.C."/>
            <person name="Kwon J.K."/>
            <person name="Lee H.Y."/>
            <person name="Koo N."/>
            <person name="Hong Y."/>
            <person name="Kim R.W."/>
            <person name="Kang W.H."/>
            <person name="Huh J.H."/>
            <person name="Kang B.C."/>
            <person name="Yang T.J."/>
            <person name="Lee Y.H."/>
            <person name="Bennetzen J.L."/>
            <person name="Choi D."/>
        </authorList>
    </citation>
    <scope>NUCLEOTIDE SEQUENCE [LARGE SCALE GENOMIC DNA]</scope>
    <source>
        <strain evidence="7">cv. CM334</strain>
    </source>
</reference>
<evidence type="ECO:0000313" key="7">
    <source>
        <dbReference type="Proteomes" id="UP000222542"/>
    </source>
</evidence>
<protein>
    <recommendedName>
        <fullName evidence="5">ABC transmembrane type-1 domain-containing protein</fullName>
    </recommendedName>
</protein>
<evidence type="ECO:0000256" key="1">
    <source>
        <dbReference type="ARBA" id="ARBA00004141"/>
    </source>
</evidence>
<keyword evidence="4" id="KW-0472">Membrane</keyword>
<dbReference type="PANTHER" id="PTHR24222:SF84">
    <property type="entry name" value="ABC TRANSPORTER DOMAIN-CONTAINING PROTEIN"/>
    <property type="match status" value="1"/>
</dbReference>
<dbReference type="InterPro" id="IPR011527">
    <property type="entry name" value="ABC1_TM_dom"/>
</dbReference>
<evidence type="ECO:0000259" key="5">
    <source>
        <dbReference type="PROSITE" id="PS50929"/>
    </source>
</evidence>
<proteinExistence type="predicted"/>
<dbReference type="Gramene" id="PHT94665">
    <property type="protein sequence ID" value="PHT94665"/>
    <property type="gene ID" value="T459_02547"/>
</dbReference>
<dbReference type="GO" id="GO:0016020">
    <property type="term" value="C:membrane"/>
    <property type="evidence" value="ECO:0007669"/>
    <property type="project" value="UniProtKB-SubCell"/>
</dbReference>
<dbReference type="Gene3D" id="1.20.1560.10">
    <property type="entry name" value="ABC transporter type 1, transmembrane domain"/>
    <property type="match status" value="1"/>
</dbReference>
<organism evidence="6 7">
    <name type="scientific">Capsicum annuum</name>
    <name type="common">Capsicum pepper</name>
    <dbReference type="NCBI Taxonomy" id="4072"/>
    <lineage>
        <taxon>Eukaryota</taxon>
        <taxon>Viridiplantae</taxon>
        <taxon>Streptophyta</taxon>
        <taxon>Embryophyta</taxon>
        <taxon>Tracheophyta</taxon>
        <taxon>Spermatophyta</taxon>
        <taxon>Magnoliopsida</taxon>
        <taxon>eudicotyledons</taxon>
        <taxon>Gunneridae</taxon>
        <taxon>Pentapetalae</taxon>
        <taxon>asterids</taxon>
        <taxon>lamiids</taxon>
        <taxon>Solanales</taxon>
        <taxon>Solanaceae</taxon>
        <taxon>Solanoideae</taxon>
        <taxon>Capsiceae</taxon>
        <taxon>Capsicum</taxon>
    </lineage>
</organism>
<sequence length="52" mass="5979">MPETTCWRLVGERSAHKIRTKYLRVVLRQDIGFFDTELNTGEIMHGISSDVA</sequence>
<evidence type="ECO:0000256" key="2">
    <source>
        <dbReference type="ARBA" id="ARBA00022692"/>
    </source>
</evidence>
<comment type="caution">
    <text evidence="6">The sequence shown here is derived from an EMBL/GenBank/DDBJ whole genome shotgun (WGS) entry which is preliminary data.</text>
</comment>
<comment type="subcellular location">
    <subcellularLocation>
        <location evidence="1">Membrane</location>
        <topology evidence="1">Multi-pass membrane protein</topology>
    </subcellularLocation>
</comment>
<keyword evidence="2" id="KW-0812">Transmembrane</keyword>
<dbReference type="PROSITE" id="PS50929">
    <property type="entry name" value="ABC_TM1F"/>
    <property type="match status" value="1"/>
</dbReference>
<accession>A0A2G3AKA1</accession>
<dbReference type="AlphaFoldDB" id="A0A2G3AKA1"/>
<dbReference type="GO" id="GO:0005524">
    <property type="term" value="F:ATP binding"/>
    <property type="evidence" value="ECO:0007669"/>
    <property type="project" value="InterPro"/>
</dbReference>
<dbReference type="Proteomes" id="UP000222542">
    <property type="component" value="Unassembled WGS sequence"/>
</dbReference>
<evidence type="ECO:0000256" key="4">
    <source>
        <dbReference type="ARBA" id="ARBA00023136"/>
    </source>
</evidence>
<dbReference type="InterPro" id="IPR036640">
    <property type="entry name" value="ABC1_TM_sf"/>
</dbReference>
<evidence type="ECO:0000313" key="6">
    <source>
        <dbReference type="EMBL" id="PHT94665.1"/>
    </source>
</evidence>
<reference evidence="6 7" key="1">
    <citation type="journal article" date="2014" name="Nat. Genet.">
        <title>Genome sequence of the hot pepper provides insights into the evolution of pungency in Capsicum species.</title>
        <authorList>
            <person name="Kim S."/>
            <person name="Park M."/>
            <person name="Yeom S.I."/>
            <person name="Kim Y.M."/>
            <person name="Lee J.M."/>
            <person name="Lee H.A."/>
            <person name="Seo E."/>
            <person name="Choi J."/>
            <person name="Cheong K."/>
            <person name="Kim K.T."/>
            <person name="Jung K."/>
            <person name="Lee G.W."/>
            <person name="Oh S.K."/>
            <person name="Bae C."/>
            <person name="Kim S.B."/>
            <person name="Lee H.Y."/>
            <person name="Kim S.Y."/>
            <person name="Kim M.S."/>
            <person name="Kang B.C."/>
            <person name="Jo Y.D."/>
            <person name="Yang H.B."/>
            <person name="Jeong H.J."/>
            <person name="Kang W.H."/>
            <person name="Kwon J.K."/>
            <person name="Shin C."/>
            <person name="Lim J.Y."/>
            <person name="Park J.H."/>
            <person name="Huh J.H."/>
            <person name="Kim J.S."/>
            <person name="Kim B.D."/>
            <person name="Cohen O."/>
            <person name="Paran I."/>
            <person name="Suh M.C."/>
            <person name="Lee S.B."/>
            <person name="Kim Y.K."/>
            <person name="Shin Y."/>
            <person name="Noh S.J."/>
            <person name="Park J."/>
            <person name="Seo Y.S."/>
            <person name="Kwon S.Y."/>
            <person name="Kim H.A."/>
            <person name="Park J.M."/>
            <person name="Kim H.J."/>
            <person name="Choi S.B."/>
            <person name="Bosland P.W."/>
            <person name="Reeves G."/>
            <person name="Jo S.H."/>
            <person name="Lee B.W."/>
            <person name="Cho H.T."/>
            <person name="Choi H.S."/>
            <person name="Lee M.S."/>
            <person name="Yu Y."/>
            <person name="Do Choi Y."/>
            <person name="Park B.S."/>
            <person name="van Deynze A."/>
            <person name="Ashrafi H."/>
            <person name="Hill T."/>
            <person name="Kim W.T."/>
            <person name="Pai H.S."/>
            <person name="Ahn H.K."/>
            <person name="Yeam I."/>
            <person name="Giovannoni J.J."/>
            <person name="Rose J.K."/>
            <person name="Sorensen I."/>
            <person name="Lee S.J."/>
            <person name="Kim R.W."/>
            <person name="Choi I.Y."/>
            <person name="Choi B.S."/>
            <person name="Lim J.S."/>
            <person name="Lee Y.H."/>
            <person name="Choi D."/>
        </authorList>
    </citation>
    <scope>NUCLEOTIDE SEQUENCE [LARGE SCALE GENOMIC DNA]</scope>
    <source>
        <strain evidence="7">cv. CM334</strain>
    </source>
</reference>
<keyword evidence="3" id="KW-1133">Transmembrane helix</keyword>